<evidence type="ECO:0000256" key="7">
    <source>
        <dbReference type="ARBA" id="ARBA00023163"/>
    </source>
</evidence>
<evidence type="ECO:0000256" key="2">
    <source>
        <dbReference type="ARBA" id="ARBA00022723"/>
    </source>
</evidence>
<dbReference type="PRINTS" id="PR00047">
    <property type="entry name" value="STROIDFINGER"/>
</dbReference>
<evidence type="ECO:0000313" key="17">
    <source>
        <dbReference type="Proteomes" id="UP000663823"/>
    </source>
</evidence>
<dbReference type="Gene3D" id="3.30.50.10">
    <property type="entry name" value="Erythroid Transcription Factor GATA-1, subunit A"/>
    <property type="match status" value="1"/>
</dbReference>
<dbReference type="Proteomes" id="UP000663874">
    <property type="component" value="Unassembled WGS sequence"/>
</dbReference>
<dbReference type="EMBL" id="CAJOBD010004733">
    <property type="protein sequence ID" value="CAF4006489.1"/>
    <property type="molecule type" value="Genomic_DNA"/>
</dbReference>
<dbReference type="EMBL" id="CAJNOT010003965">
    <property type="protein sequence ID" value="CAF1408986.1"/>
    <property type="molecule type" value="Genomic_DNA"/>
</dbReference>
<dbReference type="PROSITE" id="PS51030">
    <property type="entry name" value="NUCLEAR_REC_DBD_2"/>
    <property type="match status" value="1"/>
</dbReference>
<dbReference type="EMBL" id="CAJNOU010005004">
    <property type="protein sequence ID" value="CAF1463027.1"/>
    <property type="molecule type" value="Genomic_DNA"/>
</dbReference>
<dbReference type="GO" id="GO:0003700">
    <property type="term" value="F:DNA-binding transcription factor activity"/>
    <property type="evidence" value="ECO:0007669"/>
    <property type="project" value="InterPro"/>
</dbReference>
<dbReference type="AlphaFoldDB" id="A0A819LI90"/>
<dbReference type="EMBL" id="CAJNOO010004901">
    <property type="protein sequence ID" value="CAF1397601.1"/>
    <property type="molecule type" value="Genomic_DNA"/>
</dbReference>
<proteinExistence type="predicted"/>
<dbReference type="GO" id="GO:0000978">
    <property type="term" value="F:RNA polymerase II cis-regulatory region sequence-specific DNA binding"/>
    <property type="evidence" value="ECO:0007669"/>
    <property type="project" value="InterPro"/>
</dbReference>
<reference evidence="14" key="1">
    <citation type="submission" date="2021-02" db="EMBL/GenBank/DDBJ databases">
        <authorList>
            <person name="Nowell W R."/>
        </authorList>
    </citation>
    <scope>NUCLEOTIDE SEQUENCE</scope>
</reference>
<evidence type="ECO:0000313" key="13">
    <source>
        <dbReference type="EMBL" id="CAF1463027.1"/>
    </source>
</evidence>
<dbReference type="EMBL" id="CAJOBE010006360">
    <property type="protein sequence ID" value="CAF4004694.1"/>
    <property type="molecule type" value="Genomic_DNA"/>
</dbReference>
<dbReference type="Proteomes" id="UP000663864">
    <property type="component" value="Unassembled WGS sequence"/>
</dbReference>
<dbReference type="InterPro" id="IPR049636">
    <property type="entry name" value="HNF4-like_DBD"/>
</dbReference>
<comment type="subcellular location">
    <subcellularLocation>
        <location evidence="1">Nucleus</location>
    </subcellularLocation>
</comment>
<dbReference type="InterPro" id="IPR013088">
    <property type="entry name" value="Znf_NHR/GATA"/>
</dbReference>
<keyword evidence="9" id="KW-0539">Nucleus</keyword>
<dbReference type="SUPFAM" id="SSF57716">
    <property type="entry name" value="Glucocorticoid receptor-like (DNA-binding domain)"/>
    <property type="match status" value="1"/>
</dbReference>
<dbReference type="PANTHER" id="PTHR45680">
    <property type="entry name" value="NUCLEAR HORMONE RECEPTOR FAMILY"/>
    <property type="match status" value="1"/>
</dbReference>
<evidence type="ECO:0000259" key="10">
    <source>
        <dbReference type="PROSITE" id="PS51030"/>
    </source>
</evidence>
<keyword evidence="6" id="KW-0238">DNA-binding</keyword>
<dbReference type="GO" id="GO:0005634">
    <property type="term" value="C:nucleus"/>
    <property type="evidence" value="ECO:0007669"/>
    <property type="project" value="UniProtKB-SubCell"/>
</dbReference>
<keyword evidence="4" id="KW-0862">Zinc</keyword>
<dbReference type="EMBL" id="CAJOAX010005827">
    <property type="protein sequence ID" value="CAF3961417.1"/>
    <property type="molecule type" value="Genomic_DNA"/>
</dbReference>
<name>A0A819LI90_9BILA</name>
<feature type="domain" description="Nuclear receptor" evidence="10">
    <location>
        <begin position="12"/>
        <end position="88"/>
    </location>
</feature>
<gene>
    <name evidence="15" type="ORF">FNK824_LOCUS26146</name>
    <name evidence="16" type="ORF">JBS370_LOCUS26584</name>
    <name evidence="14" type="ORF">OTI717_LOCUS26923</name>
    <name evidence="11" type="ORF">RFH988_LOCUS34669</name>
    <name evidence="13" type="ORF">SEV965_LOCUS34260</name>
    <name evidence="12" type="ORF">ZHD862_LOCUS33461</name>
</gene>
<evidence type="ECO:0000256" key="9">
    <source>
        <dbReference type="ARBA" id="ARBA00023242"/>
    </source>
</evidence>
<evidence type="ECO:0000256" key="6">
    <source>
        <dbReference type="ARBA" id="ARBA00023125"/>
    </source>
</evidence>
<evidence type="ECO:0000313" key="16">
    <source>
        <dbReference type="EMBL" id="CAF4006489.1"/>
    </source>
</evidence>
<evidence type="ECO:0000256" key="4">
    <source>
        <dbReference type="ARBA" id="ARBA00022833"/>
    </source>
</evidence>
<keyword evidence="2" id="KW-0479">Metal-binding</keyword>
<keyword evidence="7" id="KW-0804">Transcription</keyword>
<keyword evidence="8" id="KW-0675">Receptor</keyword>
<evidence type="ECO:0000313" key="11">
    <source>
        <dbReference type="EMBL" id="CAF1397601.1"/>
    </source>
</evidence>
<dbReference type="PROSITE" id="PS00031">
    <property type="entry name" value="NUCLEAR_REC_DBD_1"/>
    <property type="match status" value="1"/>
</dbReference>
<dbReference type="Proteomes" id="UP000663882">
    <property type="component" value="Unassembled WGS sequence"/>
</dbReference>
<keyword evidence="3" id="KW-0863">Zinc-finger</keyword>
<organism evidence="14 17">
    <name type="scientific">Rotaria sordida</name>
    <dbReference type="NCBI Taxonomy" id="392033"/>
    <lineage>
        <taxon>Eukaryota</taxon>
        <taxon>Metazoa</taxon>
        <taxon>Spiralia</taxon>
        <taxon>Gnathifera</taxon>
        <taxon>Rotifera</taxon>
        <taxon>Eurotatoria</taxon>
        <taxon>Bdelloidea</taxon>
        <taxon>Philodinida</taxon>
        <taxon>Philodinidae</taxon>
        <taxon>Rotaria</taxon>
    </lineage>
</organism>
<evidence type="ECO:0000256" key="5">
    <source>
        <dbReference type="ARBA" id="ARBA00023015"/>
    </source>
</evidence>
<dbReference type="InterPro" id="IPR051152">
    <property type="entry name" value="C.elegans_Orphan_NR"/>
</dbReference>
<evidence type="ECO:0000313" key="14">
    <source>
        <dbReference type="EMBL" id="CAF3961417.1"/>
    </source>
</evidence>
<dbReference type="CDD" id="cd06960">
    <property type="entry name" value="NR_DBD_HNF4A"/>
    <property type="match status" value="1"/>
</dbReference>
<evidence type="ECO:0000313" key="12">
    <source>
        <dbReference type="EMBL" id="CAF1408986.1"/>
    </source>
</evidence>
<dbReference type="Proteomes" id="UP000663823">
    <property type="component" value="Unassembled WGS sequence"/>
</dbReference>
<evidence type="ECO:0000256" key="8">
    <source>
        <dbReference type="ARBA" id="ARBA00023170"/>
    </source>
</evidence>
<protein>
    <recommendedName>
        <fullName evidence="10">Nuclear receptor domain-containing protein</fullName>
    </recommendedName>
</protein>
<dbReference type="SMART" id="SM00399">
    <property type="entry name" value="ZnF_C4"/>
    <property type="match status" value="1"/>
</dbReference>
<evidence type="ECO:0000313" key="15">
    <source>
        <dbReference type="EMBL" id="CAF4004694.1"/>
    </source>
</evidence>
<evidence type="ECO:0000256" key="3">
    <source>
        <dbReference type="ARBA" id="ARBA00022771"/>
    </source>
</evidence>
<dbReference type="Pfam" id="PF00105">
    <property type="entry name" value="zf-C4"/>
    <property type="match status" value="1"/>
</dbReference>
<evidence type="ECO:0000256" key="1">
    <source>
        <dbReference type="ARBA" id="ARBA00004123"/>
    </source>
</evidence>
<dbReference type="Proteomes" id="UP000663889">
    <property type="component" value="Unassembled WGS sequence"/>
</dbReference>
<dbReference type="GO" id="GO:0008270">
    <property type="term" value="F:zinc ion binding"/>
    <property type="evidence" value="ECO:0007669"/>
    <property type="project" value="UniProtKB-KW"/>
</dbReference>
<dbReference type="OrthoDB" id="10018779at2759"/>
<dbReference type="Proteomes" id="UP000663836">
    <property type="component" value="Unassembled WGS sequence"/>
</dbReference>
<dbReference type="PANTHER" id="PTHR45680:SF29">
    <property type="entry name" value="NUCLEAR HORMONE RECEPTOR FAMILY"/>
    <property type="match status" value="1"/>
</dbReference>
<dbReference type="InterPro" id="IPR001628">
    <property type="entry name" value="Znf_hrmn_rcpt"/>
</dbReference>
<accession>A0A819LI90</accession>
<comment type="caution">
    <text evidence="14">The sequence shown here is derived from an EMBL/GenBank/DDBJ whole genome shotgun (WGS) entry which is preliminary data.</text>
</comment>
<keyword evidence="5" id="KW-0805">Transcription regulation</keyword>
<sequence>MSSTIKKSKIVQGVCEICGVPAEYNYFGVISCNACKMFFKRNAESGQTAFVCDFGGQCEININTRHVCSSCRLTKCFKCGMDIEKFRASRQSEPKRRCLVKLPTLNLLRSDQSLLTTNQWTLLSNLCNSYNESQILPFSERLTHIHDTSQFSCRAYTVLIEEFLASIYETTRTYLCSNDDLRRLSGDDRSVILRSAADYVSCMGGTFIMQYYHLYDLDGFLNAMNAKYGKSLMDVHIWSRKFIDPNIVLAKLSISMFAFSEDSCSYYSNISSHYTNSITILQIQNKYAELTWKYLLYKYGLHDAVNRFLNITLWLCSMHILAFHAQSLANHVSDVDSVIEKTELKLILDDIDEMDETNQ</sequence>